<organism evidence="1 2">
    <name type="scientific">Caerostris extrusa</name>
    <name type="common">Bark spider</name>
    <name type="synonym">Caerostris bankana</name>
    <dbReference type="NCBI Taxonomy" id="172846"/>
    <lineage>
        <taxon>Eukaryota</taxon>
        <taxon>Metazoa</taxon>
        <taxon>Ecdysozoa</taxon>
        <taxon>Arthropoda</taxon>
        <taxon>Chelicerata</taxon>
        <taxon>Arachnida</taxon>
        <taxon>Araneae</taxon>
        <taxon>Araneomorphae</taxon>
        <taxon>Entelegynae</taxon>
        <taxon>Araneoidea</taxon>
        <taxon>Araneidae</taxon>
        <taxon>Caerostris</taxon>
    </lineage>
</organism>
<evidence type="ECO:0000313" key="1">
    <source>
        <dbReference type="EMBL" id="GIX81064.1"/>
    </source>
</evidence>
<accession>A0AAV4N9S0</accession>
<protein>
    <submittedName>
        <fullName evidence="1">Uncharacterized protein</fullName>
    </submittedName>
</protein>
<name>A0AAV4N9S0_CAEEX</name>
<sequence length="93" mass="10693">MAIEVTKSQAVRYHLGKHSPSFRVKLNRLRQESIVGGTKQKPWKATRSQFGFALLVGGLSLEVHENSVSFNEVFERPPFTRLRGTRYSKTRNF</sequence>
<gene>
    <name evidence="1" type="ORF">CEXT_505211</name>
</gene>
<dbReference type="Proteomes" id="UP001054945">
    <property type="component" value="Unassembled WGS sequence"/>
</dbReference>
<reference evidence="1 2" key="1">
    <citation type="submission" date="2021-06" db="EMBL/GenBank/DDBJ databases">
        <title>Caerostris extrusa draft genome.</title>
        <authorList>
            <person name="Kono N."/>
            <person name="Arakawa K."/>
        </authorList>
    </citation>
    <scope>NUCLEOTIDE SEQUENCE [LARGE SCALE GENOMIC DNA]</scope>
</reference>
<proteinExistence type="predicted"/>
<dbReference type="EMBL" id="BPLR01020650">
    <property type="protein sequence ID" value="GIX81064.1"/>
    <property type="molecule type" value="Genomic_DNA"/>
</dbReference>
<dbReference type="AlphaFoldDB" id="A0AAV4N9S0"/>
<keyword evidence="2" id="KW-1185">Reference proteome</keyword>
<comment type="caution">
    <text evidence="1">The sequence shown here is derived from an EMBL/GenBank/DDBJ whole genome shotgun (WGS) entry which is preliminary data.</text>
</comment>
<evidence type="ECO:0000313" key="2">
    <source>
        <dbReference type="Proteomes" id="UP001054945"/>
    </source>
</evidence>